<dbReference type="Pfam" id="PF03853">
    <property type="entry name" value="YjeF_N"/>
    <property type="match status" value="1"/>
</dbReference>
<dbReference type="GO" id="GO:0005739">
    <property type="term" value="C:mitochondrion"/>
    <property type="evidence" value="ECO:0007669"/>
    <property type="project" value="UniProtKB-SubCell"/>
</dbReference>
<dbReference type="Gene3D" id="3.40.50.10260">
    <property type="entry name" value="YjeF N-terminal domain"/>
    <property type="match status" value="1"/>
</dbReference>
<feature type="binding site" evidence="10">
    <location>
        <position position="155"/>
    </location>
    <ligand>
        <name>(6S)-NADPHX</name>
        <dbReference type="ChEBI" id="CHEBI:64076"/>
    </ligand>
</feature>
<evidence type="ECO:0000313" key="12">
    <source>
        <dbReference type="EMBL" id="ODQ56891.1"/>
    </source>
</evidence>
<dbReference type="InterPro" id="IPR036652">
    <property type="entry name" value="YjeF_N_dom_sf"/>
</dbReference>
<protein>
    <recommendedName>
        <fullName evidence="3 10">NAD(P)H-hydrate epimerase</fullName>
        <ecNumber evidence="3 10">5.1.99.6</ecNumber>
    </recommendedName>
    <alternativeName>
        <fullName evidence="10">NAD(P)HX epimerase</fullName>
    </alternativeName>
</protein>
<dbReference type="GO" id="GO:0000166">
    <property type="term" value="F:nucleotide binding"/>
    <property type="evidence" value="ECO:0007669"/>
    <property type="project" value="UniProtKB-KW"/>
</dbReference>
<evidence type="ECO:0000256" key="2">
    <source>
        <dbReference type="ARBA" id="ARBA00000909"/>
    </source>
</evidence>
<dbReference type="EC" id="5.1.99.6" evidence="3 10"/>
<evidence type="ECO:0000256" key="6">
    <source>
        <dbReference type="ARBA" id="ARBA00022857"/>
    </source>
</evidence>
<comment type="function">
    <text evidence="10">Catalyzes the epimerization of the S- and R-forms of NAD(P)HX, a damaged form of NAD(P)H that is a result of enzymatic or heat-dependent hydration. This is a prerequisite for the S-specific NAD(P)H-hydrate dehydratase to allow the repair of both epimers of NAD(P)HX.</text>
</comment>
<keyword evidence="10" id="KW-0496">Mitochondrion</keyword>
<feature type="binding site" evidence="10">
    <location>
        <begin position="59"/>
        <end position="63"/>
    </location>
    <ligand>
        <name>(6S)-NADPHX</name>
        <dbReference type="ChEBI" id="CHEBI:64076"/>
    </ligand>
</feature>
<comment type="subcellular location">
    <subcellularLocation>
        <location evidence="10">Cytoplasm</location>
    </subcellularLocation>
    <subcellularLocation>
        <location evidence="10">Mitochondrion</location>
    </subcellularLocation>
</comment>
<dbReference type="PANTHER" id="PTHR13232">
    <property type="entry name" value="NAD(P)H-HYDRATE EPIMERASE"/>
    <property type="match status" value="1"/>
</dbReference>
<sequence>MSFKVLSAKLAAAADQELMSTGGFSIDQLMELAGLAVAEATHKSFPLLKDVLVLVGPGNNGGDGLVAARHLKLWGYNPSIYYPKHSSKPLFQNLETQLKNLDIEFISSLNAINNYQLIIDSIFGFSFKPQGGIRPPFNEVIQTVNKTSIPILSVDIPSGWDVDDGFVEGGLRNPDVLVSLTAPKPVANHISEKTQHYVGGRFIGPKFAKKYGIDQYDYRGYDQVLKLSKI</sequence>
<keyword evidence="10" id="KW-0963">Cytoplasm</keyword>
<evidence type="ECO:0000256" key="5">
    <source>
        <dbReference type="ARBA" id="ARBA00022741"/>
    </source>
</evidence>
<comment type="similarity">
    <text evidence="10">Belongs to the NnrE/AIBP family.</text>
</comment>
<evidence type="ECO:0000256" key="3">
    <source>
        <dbReference type="ARBA" id="ARBA00012228"/>
    </source>
</evidence>
<keyword evidence="7 10" id="KW-0630">Potassium</keyword>
<dbReference type="STRING" id="683960.A0A1E3NUM0"/>
<dbReference type="RefSeq" id="XP_019036098.1">
    <property type="nucleotide sequence ID" value="XM_019185288.1"/>
</dbReference>
<dbReference type="PROSITE" id="PS51385">
    <property type="entry name" value="YJEF_N"/>
    <property type="match status" value="1"/>
</dbReference>
<dbReference type="OrthoDB" id="10064708at2759"/>
<comment type="caution">
    <text evidence="10">Lacks conserved residue(s) required for the propagation of feature annotation.</text>
</comment>
<dbReference type="Proteomes" id="UP000094112">
    <property type="component" value="Unassembled WGS sequence"/>
</dbReference>
<dbReference type="GO" id="GO:0046872">
    <property type="term" value="F:metal ion binding"/>
    <property type="evidence" value="ECO:0007669"/>
    <property type="project" value="UniProtKB-KW"/>
</dbReference>
<accession>A0A1E3NUM0</accession>
<comment type="catalytic activity">
    <reaction evidence="1 10">
        <text>(6R)-NADHX = (6S)-NADHX</text>
        <dbReference type="Rhea" id="RHEA:32215"/>
        <dbReference type="ChEBI" id="CHEBI:64074"/>
        <dbReference type="ChEBI" id="CHEBI:64075"/>
        <dbReference type="EC" id="5.1.99.6"/>
    </reaction>
</comment>
<name>A0A1E3NUM0_WICAA</name>
<dbReference type="AlphaFoldDB" id="A0A1E3NUM0"/>
<feature type="domain" description="YjeF N-terminal" evidence="11">
    <location>
        <begin position="11"/>
        <end position="215"/>
    </location>
</feature>
<feature type="binding site" evidence="10">
    <location>
        <position position="120"/>
    </location>
    <ligand>
        <name>K(+)</name>
        <dbReference type="ChEBI" id="CHEBI:29103"/>
    </ligand>
</feature>
<dbReference type="InterPro" id="IPR032976">
    <property type="entry name" value="YJEFN_prot_NAXE-like"/>
</dbReference>
<keyword evidence="13" id="KW-1185">Reference proteome</keyword>
<evidence type="ECO:0000259" key="11">
    <source>
        <dbReference type="PROSITE" id="PS51385"/>
    </source>
</evidence>
<evidence type="ECO:0000256" key="9">
    <source>
        <dbReference type="ARBA" id="ARBA00023235"/>
    </source>
</evidence>
<proteinExistence type="inferred from homology"/>
<evidence type="ECO:0000256" key="1">
    <source>
        <dbReference type="ARBA" id="ARBA00000013"/>
    </source>
</evidence>
<feature type="binding site" evidence="10">
    <location>
        <position position="158"/>
    </location>
    <ligand>
        <name>K(+)</name>
        <dbReference type="ChEBI" id="CHEBI:29103"/>
    </ligand>
</feature>
<dbReference type="PANTHER" id="PTHR13232:SF10">
    <property type="entry name" value="NAD(P)H-HYDRATE EPIMERASE"/>
    <property type="match status" value="1"/>
</dbReference>
<dbReference type="InterPro" id="IPR004443">
    <property type="entry name" value="YjeF_N_dom"/>
</dbReference>
<evidence type="ECO:0000256" key="10">
    <source>
        <dbReference type="HAMAP-Rule" id="MF_03159"/>
    </source>
</evidence>
<feature type="binding site" evidence="10">
    <location>
        <position position="60"/>
    </location>
    <ligand>
        <name>K(+)</name>
        <dbReference type="ChEBI" id="CHEBI:29103"/>
    </ligand>
</feature>
<keyword evidence="5 10" id="KW-0547">Nucleotide-binding</keyword>
<evidence type="ECO:0000313" key="13">
    <source>
        <dbReference type="Proteomes" id="UP000094112"/>
    </source>
</evidence>
<dbReference type="GO" id="GO:0046496">
    <property type="term" value="P:nicotinamide nucleotide metabolic process"/>
    <property type="evidence" value="ECO:0007669"/>
    <property type="project" value="EnsemblFungi"/>
</dbReference>
<comment type="catalytic activity">
    <reaction evidence="2 10">
        <text>(6R)-NADPHX = (6S)-NADPHX</text>
        <dbReference type="Rhea" id="RHEA:32227"/>
        <dbReference type="ChEBI" id="CHEBI:64076"/>
        <dbReference type="ChEBI" id="CHEBI:64077"/>
        <dbReference type="EC" id="5.1.99.6"/>
    </reaction>
</comment>
<dbReference type="GeneID" id="30202534"/>
<evidence type="ECO:0000256" key="8">
    <source>
        <dbReference type="ARBA" id="ARBA00023027"/>
    </source>
</evidence>
<keyword evidence="9 10" id="KW-0413">Isomerase</keyword>
<keyword evidence="4 10" id="KW-0479">Metal-binding</keyword>
<evidence type="ECO:0000256" key="4">
    <source>
        <dbReference type="ARBA" id="ARBA00022723"/>
    </source>
</evidence>
<dbReference type="HAMAP" id="MF_01966">
    <property type="entry name" value="NADHX_epimerase"/>
    <property type="match status" value="1"/>
</dbReference>
<keyword evidence="8 10" id="KW-0520">NAD</keyword>
<keyword evidence="6" id="KW-0521">NADP</keyword>
<dbReference type="SUPFAM" id="SSF64153">
    <property type="entry name" value="YjeF N-terminal domain-like"/>
    <property type="match status" value="1"/>
</dbReference>
<organism evidence="12 13">
    <name type="scientific">Wickerhamomyces anomalus (strain ATCC 58044 / CBS 1984 / NCYC 433 / NRRL Y-366-8)</name>
    <name type="common">Yeast</name>
    <name type="synonym">Hansenula anomala</name>
    <dbReference type="NCBI Taxonomy" id="683960"/>
    <lineage>
        <taxon>Eukaryota</taxon>
        <taxon>Fungi</taxon>
        <taxon>Dikarya</taxon>
        <taxon>Ascomycota</taxon>
        <taxon>Saccharomycotina</taxon>
        <taxon>Saccharomycetes</taxon>
        <taxon>Phaffomycetales</taxon>
        <taxon>Wickerhamomycetaceae</taxon>
        <taxon>Wickerhamomyces</taxon>
    </lineage>
</organism>
<evidence type="ECO:0000256" key="7">
    <source>
        <dbReference type="ARBA" id="ARBA00022958"/>
    </source>
</evidence>
<dbReference type="GO" id="GO:0052856">
    <property type="term" value="F:NAD(P)HX epimerase activity"/>
    <property type="evidence" value="ECO:0007669"/>
    <property type="project" value="UniProtKB-UniRule"/>
</dbReference>
<reference evidence="12 13" key="1">
    <citation type="journal article" date="2016" name="Proc. Natl. Acad. Sci. U.S.A.">
        <title>Comparative genomics of biotechnologically important yeasts.</title>
        <authorList>
            <person name="Riley R."/>
            <person name="Haridas S."/>
            <person name="Wolfe K.H."/>
            <person name="Lopes M.R."/>
            <person name="Hittinger C.T."/>
            <person name="Goeker M."/>
            <person name="Salamov A.A."/>
            <person name="Wisecaver J.H."/>
            <person name="Long T.M."/>
            <person name="Calvey C.H."/>
            <person name="Aerts A.L."/>
            <person name="Barry K.W."/>
            <person name="Choi C."/>
            <person name="Clum A."/>
            <person name="Coughlan A.Y."/>
            <person name="Deshpande S."/>
            <person name="Douglass A.P."/>
            <person name="Hanson S.J."/>
            <person name="Klenk H.-P."/>
            <person name="LaButti K.M."/>
            <person name="Lapidus A."/>
            <person name="Lindquist E.A."/>
            <person name="Lipzen A.M."/>
            <person name="Meier-Kolthoff J.P."/>
            <person name="Ohm R.A."/>
            <person name="Otillar R.P."/>
            <person name="Pangilinan J.L."/>
            <person name="Peng Y."/>
            <person name="Rokas A."/>
            <person name="Rosa C.A."/>
            <person name="Scheuner C."/>
            <person name="Sibirny A.A."/>
            <person name="Slot J.C."/>
            <person name="Stielow J.B."/>
            <person name="Sun H."/>
            <person name="Kurtzman C.P."/>
            <person name="Blackwell M."/>
            <person name="Grigoriev I.V."/>
            <person name="Jeffries T.W."/>
        </authorList>
    </citation>
    <scope>NUCLEOTIDE SEQUENCE [LARGE SCALE GENOMIC DNA]</scope>
    <source>
        <strain evidence="13">ATCC 58044 / CBS 1984 / NCYC 433 / NRRL Y-366-8</strain>
    </source>
</reference>
<dbReference type="EMBL" id="KV454215">
    <property type="protein sequence ID" value="ODQ56891.1"/>
    <property type="molecule type" value="Genomic_DNA"/>
</dbReference>
<comment type="cofactor">
    <cofactor evidence="10">
        <name>K(+)</name>
        <dbReference type="ChEBI" id="CHEBI:29103"/>
    </cofactor>
    <text evidence="10">Binds 1 potassium ion per subunit.</text>
</comment>
<gene>
    <name evidence="12" type="ORF">WICANDRAFT_81718</name>
</gene>
<dbReference type="NCBIfam" id="TIGR00197">
    <property type="entry name" value="yjeF_nterm"/>
    <property type="match status" value="1"/>
</dbReference>